<gene>
    <name evidence="1" type="ORF">M9H77_04232</name>
</gene>
<comment type="caution">
    <text evidence="1">The sequence shown here is derived from an EMBL/GenBank/DDBJ whole genome shotgun (WGS) entry which is preliminary data.</text>
</comment>
<evidence type="ECO:0000313" key="2">
    <source>
        <dbReference type="Proteomes" id="UP001060085"/>
    </source>
</evidence>
<keyword evidence="2" id="KW-1185">Reference proteome</keyword>
<dbReference type="Proteomes" id="UP001060085">
    <property type="component" value="Linkage Group LG01"/>
</dbReference>
<proteinExistence type="predicted"/>
<protein>
    <submittedName>
        <fullName evidence="1">Uncharacterized protein</fullName>
    </submittedName>
</protein>
<organism evidence="1 2">
    <name type="scientific">Catharanthus roseus</name>
    <name type="common">Madagascar periwinkle</name>
    <name type="synonym">Vinca rosea</name>
    <dbReference type="NCBI Taxonomy" id="4058"/>
    <lineage>
        <taxon>Eukaryota</taxon>
        <taxon>Viridiplantae</taxon>
        <taxon>Streptophyta</taxon>
        <taxon>Embryophyta</taxon>
        <taxon>Tracheophyta</taxon>
        <taxon>Spermatophyta</taxon>
        <taxon>Magnoliopsida</taxon>
        <taxon>eudicotyledons</taxon>
        <taxon>Gunneridae</taxon>
        <taxon>Pentapetalae</taxon>
        <taxon>asterids</taxon>
        <taxon>lamiids</taxon>
        <taxon>Gentianales</taxon>
        <taxon>Apocynaceae</taxon>
        <taxon>Rauvolfioideae</taxon>
        <taxon>Vinceae</taxon>
        <taxon>Catharanthinae</taxon>
        <taxon>Catharanthus</taxon>
    </lineage>
</organism>
<reference evidence="2" key="1">
    <citation type="journal article" date="2023" name="Nat. Plants">
        <title>Single-cell RNA sequencing provides a high-resolution roadmap for understanding the multicellular compartmentation of specialized metabolism.</title>
        <authorList>
            <person name="Sun S."/>
            <person name="Shen X."/>
            <person name="Li Y."/>
            <person name="Li Y."/>
            <person name="Wang S."/>
            <person name="Li R."/>
            <person name="Zhang H."/>
            <person name="Shen G."/>
            <person name="Guo B."/>
            <person name="Wei J."/>
            <person name="Xu J."/>
            <person name="St-Pierre B."/>
            <person name="Chen S."/>
            <person name="Sun C."/>
        </authorList>
    </citation>
    <scope>NUCLEOTIDE SEQUENCE [LARGE SCALE GENOMIC DNA]</scope>
</reference>
<dbReference type="EMBL" id="CM044701">
    <property type="protein sequence ID" value="KAI5683004.1"/>
    <property type="molecule type" value="Genomic_DNA"/>
</dbReference>
<name>A0ACC0CDP3_CATRO</name>
<accession>A0ACC0CDP3</accession>
<evidence type="ECO:0000313" key="1">
    <source>
        <dbReference type="EMBL" id="KAI5683004.1"/>
    </source>
</evidence>
<sequence>MVGRGLPSAVGLRCQCLFVPQHLPAIVALPNSPLPIDNPRLTLPPPIFFYFRSVFFQYPGNRIKLDRDRLASILRIQDEENSANVDSNQKTIDEDSNRTRVSRRPVITMVSGRVQ</sequence>